<comment type="similarity">
    <text evidence="1">Belongs to the tannase family.</text>
</comment>
<keyword evidence="4 8" id="KW-0732">Signal</keyword>
<keyword evidence="10" id="KW-1185">Reference proteome</keyword>
<proteinExistence type="inferred from homology"/>
<dbReference type="Gene3D" id="3.40.50.1820">
    <property type="entry name" value="alpha/beta hydrolase"/>
    <property type="match status" value="1"/>
</dbReference>
<comment type="caution">
    <text evidence="9">The sequence shown here is derived from an EMBL/GenBank/DDBJ whole genome shotgun (WGS) entry which is preliminary data.</text>
</comment>
<dbReference type="GO" id="GO:0016787">
    <property type="term" value="F:hydrolase activity"/>
    <property type="evidence" value="ECO:0007669"/>
    <property type="project" value="UniProtKB-KW"/>
</dbReference>
<keyword evidence="7" id="KW-1015">Disulfide bond</keyword>
<evidence type="ECO:0000256" key="2">
    <source>
        <dbReference type="ARBA" id="ARBA00022487"/>
    </source>
</evidence>
<name>A0ABV8SWJ6_9GAMM</name>
<evidence type="ECO:0000256" key="4">
    <source>
        <dbReference type="ARBA" id="ARBA00022729"/>
    </source>
</evidence>
<evidence type="ECO:0000256" key="6">
    <source>
        <dbReference type="ARBA" id="ARBA00022837"/>
    </source>
</evidence>
<organism evidence="9 10">
    <name type="scientific">Steroidobacter flavus</name>
    <dbReference type="NCBI Taxonomy" id="1842136"/>
    <lineage>
        <taxon>Bacteria</taxon>
        <taxon>Pseudomonadati</taxon>
        <taxon>Pseudomonadota</taxon>
        <taxon>Gammaproteobacteria</taxon>
        <taxon>Steroidobacterales</taxon>
        <taxon>Steroidobacteraceae</taxon>
        <taxon>Steroidobacter</taxon>
    </lineage>
</organism>
<dbReference type="PANTHER" id="PTHR33938">
    <property type="entry name" value="FERULOYL ESTERASE B-RELATED"/>
    <property type="match status" value="1"/>
</dbReference>
<dbReference type="InterPro" id="IPR029058">
    <property type="entry name" value="AB_hydrolase_fold"/>
</dbReference>
<feature type="signal peptide" evidence="8">
    <location>
        <begin position="1"/>
        <end position="39"/>
    </location>
</feature>
<keyword evidence="6" id="KW-0106">Calcium</keyword>
<dbReference type="Pfam" id="PF07519">
    <property type="entry name" value="Tannase"/>
    <property type="match status" value="2"/>
</dbReference>
<keyword evidence="2" id="KW-0719">Serine esterase</keyword>
<evidence type="ECO:0000313" key="10">
    <source>
        <dbReference type="Proteomes" id="UP001595904"/>
    </source>
</evidence>
<evidence type="ECO:0000256" key="3">
    <source>
        <dbReference type="ARBA" id="ARBA00022723"/>
    </source>
</evidence>
<keyword evidence="3" id="KW-0479">Metal-binding</keyword>
<dbReference type="RefSeq" id="WP_380601050.1">
    <property type="nucleotide sequence ID" value="NZ_JBHSDU010000014.1"/>
</dbReference>
<evidence type="ECO:0000256" key="8">
    <source>
        <dbReference type="SAM" id="SignalP"/>
    </source>
</evidence>
<keyword evidence="5 9" id="KW-0378">Hydrolase</keyword>
<evidence type="ECO:0000256" key="5">
    <source>
        <dbReference type="ARBA" id="ARBA00022801"/>
    </source>
</evidence>
<accession>A0ABV8SWJ6</accession>
<feature type="chain" id="PRO_5046480496" evidence="8">
    <location>
        <begin position="40"/>
        <end position="561"/>
    </location>
</feature>
<gene>
    <name evidence="9" type="ORF">ACFPN2_23225</name>
</gene>
<dbReference type="SUPFAM" id="SSF53474">
    <property type="entry name" value="alpha/beta-Hydrolases"/>
    <property type="match status" value="1"/>
</dbReference>
<dbReference type="InterPro" id="IPR011118">
    <property type="entry name" value="Tannase/feruloyl_esterase"/>
</dbReference>
<evidence type="ECO:0000256" key="7">
    <source>
        <dbReference type="ARBA" id="ARBA00023157"/>
    </source>
</evidence>
<evidence type="ECO:0000313" key="9">
    <source>
        <dbReference type="EMBL" id="MFC4312013.1"/>
    </source>
</evidence>
<sequence length="561" mass="59410">MIGGSKTLRGSSVRALQLILGVTTLVAAQLLGAMSPAAAAPACESMGNGTHIGNATVVLAQAIPAGDYNASEGLKLTGLPAFCRVFAVASPHPSSRILIEVWMPAAEQWNGKLLGTGNGGAAGKISPASLAGGLRRGFATVTTDMGSYPAGQPGIGFNFGDGRPEAIRDWAFRATHEMTLLAKDVVLRFYGRKPSKAYFVGCSTGGHQALTEAQKFPEDYDGIIAGAPAHNRTHLHSRFAALRKLGNEKGAAIPPALMSTWQQTIVKACAGRDGGAPGDNFLTNPLQCTVSPRQLACKPGAAADSCLTDTQVRAIETIYSGTRNPRTGEMIYFGDVRGAEREIMAVYGETPLSDNFNINHWTLPPERTAESFDFDRDMAAMDDALAVEVNAMDPDLSRFAARGGKLIIYHGWADGLITATDSLDYYQRMRADGRDKSNFARLFMVPGLGHCAGGPGIGFFGQGPELPQGTDATPDNDLLLALDRWSEKGEAPDVMIGEGTASPKAVKWGAIKEAFGGTRPICAFPKVARYQGKGDPNAATSFACVNAPIPKYERPASIYLR</sequence>
<dbReference type="EMBL" id="JBHSDU010000014">
    <property type="protein sequence ID" value="MFC4312013.1"/>
    <property type="molecule type" value="Genomic_DNA"/>
</dbReference>
<dbReference type="PANTHER" id="PTHR33938:SF15">
    <property type="entry name" value="FERULOYL ESTERASE B-RELATED"/>
    <property type="match status" value="1"/>
</dbReference>
<reference evidence="10" key="1">
    <citation type="journal article" date="2019" name="Int. J. Syst. Evol. Microbiol.">
        <title>The Global Catalogue of Microorganisms (GCM) 10K type strain sequencing project: providing services to taxonomists for standard genome sequencing and annotation.</title>
        <authorList>
            <consortium name="The Broad Institute Genomics Platform"/>
            <consortium name="The Broad Institute Genome Sequencing Center for Infectious Disease"/>
            <person name="Wu L."/>
            <person name="Ma J."/>
        </authorList>
    </citation>
    <scope>NUCLEOTIDE SEQUENCE [LARGE SCALE GENOMIC DNA]</scope>
    <source>
        <strain evidence="10">CGMCC 1.10759</strain>
    </source>
</reference>
<protein>
    <submittedName>
        <fullName evidence="9">Tannase/feruloyl esterase family alpha/beta hydrolase</fullName>
    </submittedName>
</protein>
<dbReference type="Proteomes" id="UP001595904">
    <property type="component" value="Unassembled WGS sequence"/>
</dbReference>
<evidence type="ECO:0000256" key="1">
    <source>
        <dbReference type="ARBA" id="ARBA00006249"/>
    </source>
</evidence>